<keyword evidence="1 4" id="KW-0349">Heme</keyword>
<evidence type="ECO:0000313" key="7">
    <source>
        <dbReference type="Proteomes" id="UP000064912"/>
    </source>
</evidence>
<evidence type="ECO:0000313" key="6">
    <source>
        <dbReference type="EMBL" id="BAQ68536.1"/>
    </source>
</evidence>
<sequence length="142" mass="15164">MKRPFLIGVAGGAAVAAGLGGWLWLQRPGADVEAGGPRALVQVEMPRLSPQAEAGQAVFSDNCAQCHGTRADGREGLGPPLIHPIYEPDHHGDYAFLRAARQGVRAHHWRFGDMAPVPGVSTADIASVVRFLREVQRANGIR</sequence>
<evidence type="ECO:0000256" key="4">
    <source>
        <dbReference type="PROSITE-ProRule" id="PRU00433"/>
    </source>
</evidence>
<proteinExistence type="predicted"/>
<evidence type="ECO:0000259" key="5">
    <source>
        <dbReference type="PROSITE" id="PS51007"/>
    </source>
</evidence>
<dbReference type="PROSITE" id="PS51007">
    <property type="entry name" value="CYTC"/>
    <property type="match status" value="1"/>
</dbReference>
<dbReference type="KEGG" id="rsu:NHU_01377"/>
<dbReference type="AlphaFoldDB" id="A0A0D6B0I9"/>
<name>A0A0D6B0I9_RHOSU</name>
<dbReference type="EMBL" id="AP014800">
    <property type="protein sequence ID" value="BAQ68536.1"/>
    <property type="molecule type" value="Genomic_DNA"/>
</dbReference>
<dbReference type="GO" id="GO:0046872">
    <property type="term" value="F:metal ion binding"/>
    <property type="evidence" value="ECO:0007669"/>
    <property type="project" value="UniProtKB-KW"/>
</dbReference>
<dbReference type="PATRIC" id="fig|35806.4.peg.1423"/>
<evidence type="ECO:0000256" key="3">
    <source>
        <dbReference type="ARBA" id="ARBA00023004"/>
    </source>
</evidence>
<dbReference type="GO" id="GO:0020037">
    <property type="term" value="F:heme binding"/>
    <property type="evidence" value="ECO:0007669"/>
    <property type="project" value="InterPro"/>
</dbReference>
<dbReference type="eggNOG" id="COG2010">
    <property type="taxonomic scope" value="Bacteria"/>
</dbReference>
<organism evidence="6 7">
    <name type="scientific">Rhodovulum sulfidophilum</name>
    <name type="common">Rhodobacter sulfidophilus</name>
    <dbReference type="NCBI Taxonomy" id="35806"/>
    <lineage>
        <taxon>Bacteria</taxon>
        <taxon>Pseudomonadati</taxon>
        <taxon>Pseudomonadota</taxon>
        <taxon>Alphaproteobacteria</taxon>
        <taxon>Rhodobacterales</taxon>
        <taxon>Paracoccaceae</taxon>
        <taxon>Rhodovulum</taxon>
    </lineage>
</organism>
<evidence type="ECO:0000256" key="1">
    <source>
        <dbReference type="ARBA" id="ARBA00022617"/>
    </source>
</evidence>
<dbReference type="InterPro" id="IPR036909">
    <property type="entry name" value="Cyt_c-like_dom_sf"/>
</dbReference>
<dbReference type="GO" id="GO:0009055">
    <property type="term" value="F:electron transfer activity"/>
    <property type="evidence" value="ECO:0007669"/>
    <property type="project" value="InterPro"/>
</dbReference>
<evidence type="ECO:0000256" key="2">
    <source>
        <dbReference type="ARBA" id="ARBA00022723"/>
    </source>
</evidence>
<reference evidence="6 7" key="1">
    <citation type="submission" date="2015-02" db="EMBL/GenBank/DDBJ databases">
        <title>Genome sequene of Rhodovulum sulfidophilum DSM 2351.</title>
        <authorList>
            <person name="Nagao N."/>
        </authorList>
    </citation>
    <scope>NUCLEOTIDE SEQUENCE [LARGE SCALE GENOMIC DNA]</scope>
    <source>
        <strain evidence="6 7">DSM 2351</strain>
    </source>
</reference>
<protein>
    <submittedName>
        <fullName evidence="6">Cytochrome c family protein</fullName>
    </submittedName>
</protein>
<gene>
    <name evidence="6" type="ORF">NHU_01377</name>
</gene>
<keyword evidence="3 4" id="KW-0408">Iron</keyword>
<dbReference type="Gene3D" id="1.10.760.10">
    <property type="entry name" value="Cytochrome c-like domain"/>
    <property type="match status" value="1"/>
</dbReference>
<dbReference type="SUPFAM" id="SSF46626">
    <property type="entry name" value="Cytochrome c"/>
    <property type="match status" value="1"/>
</dbReference>
<keyword evidence="2 4" id="KW-0479">Metal-binding</keyword>
<feature type="domain" description="Cytochrome c" evidence="5">
    <location>
        <begin position="50"/>
        <end position="136"/>
    </location>
</feature>
<dbReference type="InterPro" id="IPR009056">
    <property type="entry name" value="Cyt_c-like_dom"/>
</dbReference>
<accession>A0A0D6B0I9</accession>
<dbReference type="Pfam" id="PF00034">
    <property type="entry name" value="Cytochrom_C"/>
    <property type="match status" value="1"/>
</dbReference>
<dbReference type="Proteomes" id="UP000064912">
    <property type="component" value="Chromosome"/>
</dbReference>